<name>H3H244_PHYRM</name>
<evidence type="ECO:0000313" key="2">
    <source>
        <dbReference type="EnsemblProtists" id="Phyra84405"/>
    </source>
</evidence>
<dbReference type="EMBL" id="DS566109">
    <property type="status" value="NOT_ANNOTATED_CDS"/>
    <property type="molecule type" value="Genomic_DNA"/>
</dbReference>
<evidence type="ECO:0000256" key="1">
    <source>
        <dbReference type="SAM" id="MobiDB-lite"/>
    </source>
</evidence>
<dbReference type="AlphaFoldDB" id="H3H244"/>
<dbReference type="OMA" id="HEASIRM"/>
<protein>
    <submittedName>
        <fullName evidence="2">Uncharacterized protein</fullName>
    </submittedName>
</protein>
<dbReference type="EnsemblProtists" id="Phyra84405">
    <property type="protein sequence ID" value="Phyra84405"/>
    <property type="gene ID" value="Phyra84405"/>
</dbReference>
<dbReference type="VEuPathDB" id="FungiDB:KRP22_4017"/>
<evidence type="ECO:0000313" key="3">
    <source>
        <dbReference type="Proteomes" id="UP000005238"/>
    </source>
</evidence>
<dbReference type="InParanoid" id="H3H244"/>
<dbReference type="Proteomes" id="UP000005238">
    <property type="component" value="Unassembled WGS sequence"/>
</dbReference>
<dbReference type="VEuPathDB" id="FungiDB:KRP23_13013"/>
<keyword evidence="3" id="KW-1185">Reference proteome</keyword>
<organism evidence="2 3">
    <name type="scientific">Phytophthora ramorum</name>
    <name type="common">Sudden oak death agent</name>
    <dbReference type="NCBI Taxonomy" id="164328"/>
    <lineage>
        <taxon>Eukaryota</taxon>
        <taxon>Sar</taxon>
        <taxon>Stramenopiles</taxon>
        <taxon>Oomycota</taxon>
        <taxon>Peronosporomycetes</taxon>
        <taxon>Peronosporales</taxon>
        <taxon>Peronosporaceae</taxon>
        <taxon>Phytophthora</taxon>
    </lineage>
</organism>
<accession>H3H244</accession>
<reference evidence="2" key="2">
    <citation type="submission" date="2015-06" db="UniProtKB">
        <authorList>
            <consortium name="EnsemblProtists"/>
        </authorList>
    </citation>
    <scope>IDENTIFICATION</scope>
    <source>
        <strain evidence="2">Pr102</strain>
    </source>
</reference>
<proteinExistence type="predicted"/>
<dbReference type="HOGENOM" id="CLU_835411_0_0_1"/>
<reference evidence="3" key="1">
    <citation type="journal article" date="2006" name="Science">
        <title>Phytophthora genome sequences uncover evolutionary origins and mechanisms of pathogenesis.</title>
        <authorList>
            <person name="Tyler B.M."/>
            <person name="Tripathy S."/>
            <person name="Zhang X."/>
            <person name="Dehal P."/>
            <person name="Jiang R.H."/>
            <person name="Aerts A."/>
            <person name="Arredondo F.D."/>
            <person name="Baxter L."/>
            <person name="Bensasson D."/>
            <person name="Beynon J.L."/>
            <person name="Chapman J."/>
            <person name="Damasceno C.M."/>
            <person name="Dorrance A.E."/>
            <person name="Dou D."/>
            <person name="Dickerman A.W."/>
            <person name="Dubchak I.L."/>
            <person name="Garbelotto M."/>
            <person name="Gijzen M."/>
            <person name="Gordon S.G."/>
            <person name="Govers F."/>
            <person name="Grunwald N.J."/>
            <person name="Huang W."/>
            <person name="Ivors K.L."/>
            <person name="Jones R.W."/>
            <person name="Kamoun S."/>
            <person name="Krampis K."/>
            <person name="Lamour K.H."/>
            <person name="Lee M.K."/>
            <person name="McDonald W.H."/>
            <person name="Medina M."/>
            <person name="Meijer H.J."/>
            <person name="Nordberg E.K."/>
            <person name="Maclean D.J."/>
            <person name="Ospina-Giraldo M.D."/>
            <person name="Morris P.F."/>
            <person name="Phuntumart V."/>
            <person name="Putnam N.H."/>
            <person name="Rash S."/>
            <person name="Rose J.K."/>
            <person name="Sakihama Y."/>
            <person name="Salamov A.A."/>
            <person name="Savidor A."/>
            <person name="Scheuring C.F."/>
            <person name="Smith B.M."/>
            <person name="Sobral B.W."/>
            <person name="Terry A."/>
            <person name="Torto-Alalibo T.A."/>
            <person name="Win J."/>
            <person name="Xu Z."/>
            <person name="Zhang H."/>
            <person name="Grigoriev I.V."/>
            <person name="Rokhsar D.S."/>
            <person name="Boore J.L."/>
        </authorList>
    </citation>
    <scope>NUCLEOTIDE SEQUENCE [LARGE SCALE GENOMIC DNA]</scope>
    <source>
        <strain evidence="3">Pr102</strain>
    </source>
</reference>
<feature type="region of interest" description="Disordered" evidence="1">
    <location>
        <begin position="93"/>
        <end position="118"/>
    </location>
</feature>
<sequence length="314" mass="35968">MEDELVDSATSSWYAWVAFGHFNAEGAKVFRTNQAYPMMSSSTAITPAQINQLAEIQDIATFCLATRKVLNIMQERNDRKRIRLEEEQHRLDEKLRDTSEAHHRASSKLQEKESERRVQEQELACRTSEMDSLRSQIHQENEEVARLHREIRQQEERQCNGLLGIVPIVGIVNAIVKNDAKLAIPGYASIDALVSAIRGDLTNAQKCQERTQGTVGHLQEKAEQSHRLVAETQCEIDRLVDDMSRFQSKIDKYDCSIRSTGQELCTVNEFRGQVLRLQSRYQFLRDDMDLLLELDDISTKDQCVEALRCLSLTV</sequence>